<evidence type="ECO:0000313" key="2">
    <source>
        <dbReference type="Proteomes" id="UP001172386"/>
    </source>
</evidence>
<organism evidence="1 2">
    <name type="scientific">Neophaeococcomyces mojaviensis</name>
    <dbReference type="NCBI Taxonomy" id="3383035"/>
    <lineage>
        <taxon>Eukaryota</taxon>
        <taxon>Fungi</taxon>
        <taxon>Dikarya</taxon>
        <taxon>Ascomycota</taxon>
        <taxon>Pezizomycotina</taxon>
        <taxon>Eurotiomycetes</taxon>
        <taxon>Chaetothyriomycetidae</taxon>
        <taxon>Chaetothyriales</taxon>
        <taxon>Chaetothyriales incertae sedis</taxon>
        <taxon>Neophaeococcomyces</taxon>
    </lineage>
</organism>
<gene>
    <name evidence="1" type="ORF">H2198_005917</name>
</gene>
<accession>A0ACC3A4B2</accession>
<reference evidence="1" key="1">
    <citation type="submission" date="2022-10" db="EMBL/GenBank/DDBJ databases">
        <title>Culturing micro-colonial fungi from biological soil crusts in the Mojave desert and describing Neophaeococcomyces mojavensis, and introducing the new genera and species Taxawa tesnikishii.</title>
        <authorList>
            <person name="Kurbessoian T."/>
            <person name="Stajich J.E."/>
        </authorList>
    </citation>
    <scope>NUCLEOTIDE SEQUENCE</scope>
    <source>
        <strain evidence="1">JES_112</strain>
    </source>
</reference>
<protein>
    <submittedName>
        <fullName evidence="1">Uncharacterized protein</fullName>
    </submittedName>
</protein>
<comment type="caution">
    <text evidence="1">The sequence shown here is derived from an EMBL/GenBank/DDBJ whole genome shotgun (WGS) entry which is preliminary data.</text>
</comment>
<name>A0ACC3A4B2_9EURO</name>
<keyword evidence="2" id="KW-1185">Reference proteome</keyword>
<dbReference type="Proteomes" id="UP001172386">
    <property type="component" value="Unassembled WGS sequence"/>
</dbReference>
<sequence>MAQNSYYSTNPMTAPQQQQYFPAQAYNTAYGQNQPYKQPNISVAAADPSTSPYQPPAQSYNAPPAQNYNAPSAQQSFRQHLASLPMFPLYTHHEEEARQNALHQSAQLLGQQQPEPQLNMAEKATLGFMDATTGGLMNVRKLENNLLKVAAGSVAMTAKEAFTLVLTRWAVIANNAGASGNSPTIMVDVLEARGMMKSNAVNLKTNAESVKLSLLGKTGVKVKGSKTWTKNWNTKPVDSLAVVYEKGGAEVPMEVVATVQRGISPAAYAELLKRFEHGWHVPRV</sequence>
<proteinExistence type="predicted"/>
<dbReference type="EMBL" id="JAPDRQ010000103">
    <property type="protein sequence ID" value="KAJ9655142.1"/>
    <property type="molecule type" value="Genomic_DNA"/>
</dbReference>
<evidence type="ECO:0000313" key="1">
    <source>
        <dbReference type="EMBL" id="KAJ9655142.1"/>
    </source>
</evidence>